<protein>
    <recommendedName>
        <fullName evidence="10">Lipoprotein</fullName>
    </recommendedName>
</protein>
<gene>
    <name evidence="8" type="ORF">CYJ10_05305</name>
</gene>
<evidence type="ECO:0000256" key="1">
    <source>
        <dbReference type="ARBA" id="ARBA00004459"/>
    </source>
</evidence>
<keyword evidence="3" id="KW-0472">Membrane</keyword>
<dbReference type="EMBL" id="PJRP01000002">
    <property type="protein sequence ID" value="PLQ01117.1"/>
    <property type="molecule type" value="Genomic_DNA"/>
</dbReference>
<evidence type="ECO:0000313" key="9">
    <source>
        <dbReference type="Proteomes" id="UP000234341"/>
    </source>
</evidence>
<evidence type="ECO:0000256" key="2">
    <source>
        <dbReference type="ARBA" id="ARBA00022729"/>
    </source>
</evidence>
<accession>A0A2N5CFZ7</accession>
<feature type="region of interest" description="Disordered" evidence="7">
    <location>
        <begin position="36"/>
        <end position="88"/>
    </location>
</feature>
<keyword evidence="6" id="KW-0449">Lipoprotein</keyword>
<comment type="subcellular location">
    <subcellularLocation>
        <location evidence="1">Cell outer membrane</location>
        <topology evidence="1">Lipid-anchor</topology>
    </subcellularLocation>
</comment>
<evidence type="ECO:0000256" key="5">
    <source>
        <dbReference type="ARBA" id="ARBA00023237"/>
    </source>
</evidence>
<evidence type="ECO:0000256" key="3">
    <source>
        <dbReference type="ARBA" id="ARBA00023136"/>
    </source>
</evidence>
<reference evidence="8 9" key="1">
    <citation type="submission" date="2017-12" db="EMBL/GenBank/DDBJ databases">
        <title>Genome sequence of the active heterotrophic nitrifier-denitrifier, Cupriavidus pauculus UM1.</title>
        <authorList>
            <person name="Putonti C."/>
            <person name="Castignetti D."/>
        </authorList>
    </citation>
    <scope>NUCLEOTIDE SEQUENCE [LARGE SCALE GENOMIC DNA]</scope>
    <source>
        <strain evidence="8 9">UM1</strain>
    </source>
</reference>
<proteinExistence type="predicted"/>
<evidence type="ECO:0008006" key="10">
    <source>
        <dbReference type="Google" id="ProtNLM"/>
    </source>
</evidence>
<dbReference type="NCBIfam" id="NF047847">
    <property type="entry name" value="SS_mature_LptM"/>
    <property type="match status" value="1"/>
</dbReference>
<evidence type="ECO:0000256" key="7">
    <source>
        <dbReference type="SAM" id="MobiDB-lite"/>
    </source>
</evidence>
<sequence length="88" mass="8801">MKDSPMLRRGAIVSAFATLLAMPLAGCGIRGPLYMPQVPPEPTPPTVTDPGLGQPGATPPAARPMGEPATSTPAIAEPAKGSSAPSAR</sequence>
<dbReference type="STRING" id="82633.GCA_000974605_04108"/>
<keyword evidence="4" id="KW-0564">Palmitate</keyword>
<evidence type="ECO:0000256" key="4">
    <source>
        <dbReference type="ARBA" id="ARBA00023139"/>
    </source>
</evidence>
<keyword evidence="2" id="KW-0732">Signal</keyword>
<name>A0A2N5CFZ7_9BURK</name>
<comment type="caution">
    <text evidence="8">The sequence shown here is derived from an EMBL/GenBank/DDBJ whole genome shotgun (WGS) entry which is preliminary data.</text>
</comment>
<dbReference type="InterPro" id="IPR032831">
    <property type="entry name" value="LptM_cons"/>
</dbReference>
<evidence type="ECO:0000313" key="8">
    <source>
        <dbReference type="EMBL" id="PLQ01117.1"/>
    </source>
</evidence>
<evidence type="ECO:0000256" key="6">
    <source>
        <dbReference type="ARBA" id="ARBA00023288"/>
    </source>
</evidence>
<dbReference type="AlphaFoldDB" id="A0A2N5CFZ7"/>
<feature type="compositionally biased region" description="Pro residues" evidence="7">
    <location>
        <begin position="37"/>
        <end position="47"/>
    </location>
</feature>
<dbReference type="OrthoDB" id="8929767at2"/>
<dbReference type="Proteomes" id="UP000234341">
    <property type="component" value="Unassembled WGS sequence"/>
</dbReference>
<keyword evidence="5" id="KW-0998">Cell outer membrane</keyword>
<organism evidence="8 9">
    <name type="scientific">Cupriavidus pauculus</name>
    <dbReference type="NCBI Taxonomy" id="82633"/>
    <lineage>
        <taxon>Bacteria</taxon>
        <taxon>Pseudomonadati</taxon>
        <taxon>Pseudomonadota</taxon>
        <taxon>Betaproteobacteria</taxon>
        <taxon>Burkholderiales</taxon>
        <taxon>Burkholderiaceae</taxon>
        <taxon>Cupriavidus</taxon>
    </lineage>
</organism>